<keyword evidence="15" id="KW-1185">Reference proteome</keyword>
<evidence type="ECO:0000256" key="11">
    <source>
        <dbReference type="ARBA" id="ARBA00023186"/>
    </source>
</evidence>
<dbReference type="PANTHER" id="PTHR11038:SF16">
    <property type="entry name" value="MITOCHONDRIAL IMPORT INNER MEMBRANE TRANSLOCASE SUBUNIT TIM10"/>
    <property type="match status" value="1"/>
</dbReference>
<comment type="domain">
    <text evidence="12">The twin CX3C motif contains 4 conserved Cys residues that form 2 disulfide bonds in the mitochondrial intermembrane space.</text>
</comment>
<evidence type="ECO:0000256" key="12">
    <source>
        <dbReference type="RuleBase" id="RU367043"/>
    </source>
</evidence>
<comment type="subunit">
    <text evidence="12">Heterohexamer.</text>
</comment>
<keyword evidence="11 12" id="KW-0143">Chaperone</keyword>
<dbReference type="SUPFAM" id="SSF144122">
    <property type="entry name" value="Tim10-like"/>
    <property type="match status" value="1"/>
</dbReference>
<keyword evidence="3 12" id="KW-0813">Transport</keyword>
<keyword evidence="5 12" id="KW-0999">Mitochondrion inner membrane</keyword>
<reference evidence="14 15" key="1">
    <citation type="submission" date="2023-01" db="EMBL/GenBank/DDBJ databases">
        <title>Analysis of 21 Apiospora genomes using comparative genomics revels a genus with tremendous synthesis potential of carbohydrate active enzymes and secondary metabolites.</title>
        <authorList>
            <person name="Sorensen T."/>
        </authorList>
    </citation>
    <scope>NUCLEOTIDE SEQUENCE [LARGE SCALE GENOMIC DNA]</scope>
    <source>
        <strain evidence="14 15">CBS 24483</strain>
    </source>
</reference>
<organism evidence="14 15">
    <name type="scientific">Apiospora aurea</name>
    <dbReference type="NCBI Taxonomy" id="335848"/>
    <lineage>
        <taxon>Eukaryota</taxon>
        <taxon>Fungi</taxon>
        <taxon>Dikarya</taxon>
        <taxon>Ascomycota</taxon>
        <taxon>Pezizomycotina</taxon>
        <taxon>Sordariomycetes</taxon>
        <taxon>Xylariomycetidae</taxon>
        <taxon>Amphisphaeriales</taxon>
        <taxon>Apiosporaceae</taxon>
        <taxon>Apiospora</taxon>
    </lineage>
</organism>
<dbReference type="InterPro" id="IPR035427">
    <property type="entry name" value="Tim10-like_dom_sf"/>
</dbReference>
<gene>
    <name evidence="14" type="ORF">PG986_003159</name>
</gene>
<dbReference type="Pfam" id="PF02953">
    <property type="entry name" value="zf-Tim10_DDP"/>
    <property type="match status" value="1"/>
</dbReference>
<keyword evidence="7 12" id="KW-0653">Protein transport</keyword>
<sequence length="98" mass="10449">MSFLGFGRPQPSSAEKIAAVEAEMKLMSDMLNRLNRACAKKCIPNDYREGDLNKGESVCLDRCAAKFFDVHLKVSEQMQNEAAARGGAGGGGSFGFGG</sequence>
<feature type="domain" description="Tim10-like" evidence="13">
    <location>
        <begin position="18"/>
        <end position="80"/>
    </location>
</feature>
<dbReference type="Proteomes" id="UP001391051">
    <property type="component" value="Unassembled WGS sequence"/>
</dbReference>
<dbReference type="RefSeq" id="XP_066704445.1">
    <property type="nucleotide sequence ID" value="XM_066839381.1"/>
</dbReference>
<evidence type="ECO:0000256" key="7">
    <source>
        <dbReference type="ARBA" id="ARBA00022927"/>
    </source>
</evidence>
<evidence type="ECO:0000313" key="14">
    <source>
        <dbReference type="EMBL" id="KAK7962334.1"/>
    </source>
</evidence>
<accession>A0ABR1QQV3</accession>
<dbReference type="EMBL" id="JAQQWE010000002">
    <property type="protein sequence ID" value="KAK7962334.1"/>
    <property type="molecule type" value="Genomic_DNA"/>
</dbReference>
<keyword evidence="6" id="KW-0862">Zinc</keyword>
<evidence type="ECO:0000256" key="1">
    <source>
        <dbReference type="ARBA" id="ARBA00004137"/>
    </source>
</evidence>
<dbReference type="InterPro" id="IPR004217">
    <property type="entry name" value="Tim10-like"/>
</dbReference>
<evidence type="ECO:0000256" key="6">
    <source>
        <dbReference type="ARBA" id="ARBA00022833"/>
    </source>
</evidence>
<dbReference type="GeneID" id="92072443"/>
<protein>
    <recommendedName>
        <fullName evidence="12">Mitochondrial import inner membrane translocase subunit</fullName>
    </recommendedName>
</protein>
<comment type="subcellular location">
    <subcellularLocation>
        <location evidence="1 12">Mitochondrion inner membrane</location>
        <topology evidence="1 12">Peripheral membrane protein</topology>
        <orientation evidence="1 12">Intermembrane side</orientation>
    </subcellularLocation>
</comment>
<evidence type="ECO:0000256" key="3">
    <source>
        <dbReference type="ARBA" id="ARBA00022448"/>
    </source>
</evidence>
<comment type="similarity">
    <text evidence="2 12">Belongs to the small Tim family.</text>
</comment>
<evidence type="ECO:0000256" key="4">
    <source>
        <dbReference type="ARBA" id="ARBA00022723"/>
    </source>
</evidence>
<evidence type="ECO:0000256" key="2">
    <source>
        <dbReference type="ARBA" id="ARBA00006720"/>
    </source>
</evidence>
<comment type="function">
    <text evidence="12">Mitochondrial intermembrane chaperone that participates in the import and insertion of some multi-pass transmembrane proteins into the mitochondrial inner membrane. Also required for the transfer of beta-barrel precursors from the TOM complex to the sorting and assembly machinery (SAM complex) of the outer membrane. Acts as a chaperone-like protein that protects the hydrophobic precursors from aggregation and guide them through the mitochondrial intermembrane space.</text>
</comment>
<evidence type="ECO:0000256" key="5">
    <source>
        <dbReference type="ARBA" id="ARBA00022792"/>
    </source>
</evidence>
<evidence type="ECO:0000256" key="9">
    <source>
        <dbReference type="ARBA" id="ARBA00023128"/>
    </source>
</evidence>
<evidence type="ECO:0000313" key="15">
    <source>
        <dbReference type="Proteomes" id="UP001391051"/>
    </source>
</evidence>
<name>A0ABR1QQV3_9PEZI</name>
<evidence type="ECO:0000259" key="13">
    <source>
        <dbReference type="Pfam" id="PF02953"/>
    </source>
</evidence>
<keyword evidence="8 12" id="KW-0811">Translocation</keyword>
<keyword evidence="4" id="KW-0479">Metal-binding</keyword>
<keyword evidence="5 12" id="KW-0472">Membrane</keyword>
<dbReference type="PANTHER" id="PTHR11038">
    <property type="entry name" value="MITOCHONDRIAL IMPORT INNER MEMBRANE TRANSLOCASE SUBUNIT TIM10"/>
    <property type="match status" value="1"/>
</dbReference>
<keyword evidence="9 12" id="KW-0496">Mitochondrion</keyword>
<evidence type="ECO:0000256" key="10">
    <source>
        <dbReference type="ARBA" id="ARBA00023157"/>
    </source>
</evidence>
<comment type="caution">
    <text evidence="14">The sequence shown here is derived from an EMBL/GenBank/DDBJ whole genome shotgun (WGS) entry which is preliminary data.</text>
</comment>
<dbReference type="Gene3D" id="1.10.287.810">
    <property type="entry name" value="Mitochondrial import inner membrane translocase subunit tim13 like domains"/>
    <property type="match status" value="1"/>
</dbReference>
<proteinExistence type="inferred from homology"/>
<evidence type="ECO:0000256" key="8">
    <source>
        <dbReference type="ARBA" id="ARBA00023010"/>
    </source>
</evidence>
<keyword evidence="10 12" id="KW-1015">Disulfide bond</keyword>